<accession>A0A3P1TAP1</accession>
<evidence type="ECO:0000313" key="2">
    <source>
        <dbReference type="EMBL" id="RRD06358.1"/>
    </source>
</evidence>
<dbReference type="EMBL" id="RQZG01000003">
    <property type="protein sequence ID" value="RRD06358.1"/>
    <property type="molecule type" value="Genomic_DNA"/>
</dbReference>
<dbReference type="Proteomes" id="UP000280819">
    <property type="component" value="Unassembled WGS sequence"/>
</dbReference>
<dbReference type="AlphaFoldDB" id="A0A3P1TAP1"/>
<comment type="caution">
    <text evidence="2">The sequence shown here is derived from an EMBL/GenBank/DDBJ whole genome shotgun (WGS) entry which is preliminary data.</text>
</comment>
<proteinExistence type="predicted"/>
<feature type="region of interest" description="Disordered" evidence="1">
    <location>
        <begin position="33"/>
        <end position="72"/>
    </location>
</feature>
<dbReference type="RefSeq" id="WP_124843309.1">
    <property type="nucleotide sequence ID" value="NZ_RQZG01000003.1"/>
</dbReference>
<name>A0A3P1TAP1_9ACTN</name>
<gene>
    <name evidence="2" type="ORF">EII34_04400</name>
</gene>
<reference evidence="2 3" key="1">
    <citation type="submission" date="2018-11" db="EMBL/GenBank/DDBJ databases">
        <title>Genomes From Bacteria Associated with the Canine Oral Cavity: a Test Case for Automated Genome-Based Taxonomic Assignment.</title>
        <authorList>
            <person name="Coil D.A."/>
            <person name="Jospin G."/>
            <person name="Darling A.E."/>
            <person name="Wallis C."/>
            <person name="Davis I.J."/>
            <person name="Harris S."/>
            <person name="Eisen J.A."/>
            <person name="Holcombe L.J."/>
            <person name="O'Flynn C."/>
        </authorList>
    </citation>
    <scope>NUCLEOTIDE SEQUENCE [LARGE SCALE GENOMIC DNA]</scope>
    <source>
        <strain evidence="2 3">OH887_COT-365</strain>
    </source>
</reference>
<organism evidence="2 3">
    <name type="scientific">Arachnia propionica</name>
    <dbReference type="NCBI Taxonomy" id="1750"/>
    <lineage>
        <taxon>Bacteria</taxon>
        <taxon>Bacillati</taxon>
        <taxon>Actinomycetota</taxon>
        <taxon>Actinomycetes</taxon>
        <taxon>Propionibacteriales</taxon>
        <taxon>Propionibacteriaceae</taxon>
        <taxon>Arachnia</taxon>
    </lineage>
</organism>
<feature type="compositionally biased region" description="Polar residues" evidence="1">
    <location>
        <begin position="33"/>
        <end position="57"/>
    </location>
</feature>
<protein>
    <submittedName>
        <fullName evidence="2">DUF3060 domain-containing protein</fullName>
    </submittedName>
</protein>
<dbReference type="Pfam" id="PF11259">
    <property type="entry name" value="DUF3060"/>
    <property type="match status" value="1"/>
</dbReference>
<feature type="compositionally biased region" description="Basic and acidic residues" evidence="1">
    <location>
        <begin position="58"/>
        <end position="67"/>
    </location>
</feature>
<dbReference type="OrthoDB" id="9827205at2"/>
<evidence type="ECO:0000256" key="1">
    <source>
        <dbReference type="SAM" id="MobiDB-lite"/>
    </source>
</evidence>
<sequence>DAKPADAPAPEDLQSQLPGVAVKTIEGEVNVEANASNGATVNASAEGTETTGAPSESSKPREAKAGDTETVTCDGPQMVAADDAFVQIDGDCPSITISANNADVYFEGAGELTITGKDNHVEGKKAGTVTVSEADNDIYLETSGDLRITAGKDNFFKAKETGSITVESDDNDIYVGTGGDLKVTGNENFIKVNTRTGTVDNSGSNNTIL</sequence>
<evidence type="ECO:0000313" key="3">
    <source>
        <dbReference type="Proteomes" id="UP000280819"/>
    </source>
</evidence>
<feature type="non-terminal residue" evidence="2">
    <location>
        <position position="1"/>
    </location>
</feature>
<dbReference type="InterPro" id="IPR021417">
    <property type="entry name" value="DUF3060"/>
</dbReference>